<evidence type="ECO:0000259" key="1">
    <source>
        <dbReference type="PROSITE" id="PS51707"/>
    </source>
</evidence>
<protein>
    <submittedName>
        <fullName evidence="3">CHAD domain-containing protein</fullName>
    </submittedName>
</protein>
<evidence type="ECO:0000313" key="3">
    <source>
        <dbReference type="EMBL" id="NOJ47546.1"/>
    </source>
</evidence>
<dbReference type="EMBL" id="JAAVLW010000004">
    <property type="protein sequence ID" value="NOJ47546.1"/>
    <property type="molecule type" value="Genomic_DNA"/>
</dbReference>
<dbReference type="Pfam" id="PF05235">
    <property type="entry name" value="CHAD"/>
    <property type="match status" value="1"/>
</dbReference>
<dbReference type="InterPro" id="IPR023577">
    <property type="entry name" value="CYTH_domain"/>
</dbReference>
<dbReference type="GO" id="GO:0046872">
    <property type="term" value="F:metal ion binding"/>
    <property type="evidence" value="ECO:0007669"/>
    <property type="project" value="TreeGrafter"/>
</dbReference>
<sequence length="503" mass="56847">MGVETEVKFRVPRHHLSALAHLKVAGSKVGERAESDLTSTYFDTRKRKLKQHGLLLRVRQSNGKHIQTIKKVTAAEFGRGEWESEIADGRPDLGEADGTPLQRLASKKLRRKLRPIFKTSVHRTILPVRTRQSEIELAIDRGEIVAGRRSSRIEEVELELKRGRRRDLFQLARTVERKLAAELYLTGKSERGYDLVDNKGEGATFAGSIELDDRMSATEGFKAIAYAALRHFSGNIDAVRNLDPEGVHQMRVGLRRLRAAISLFAKILTGAKTEQIKGELKWLTNQLAPAREIDVFLHEKVGAVAPRINPRRGIKAIEKEFAHRRDEALERARNAVNSRRCRALLVELLEWIEAQNDSGQEAKLEIGEFAADLLNRRTRKARKVGKALQDLSPGQRHKLRIRVKKIRYAVEFFESLFPGKRERRELVRLSRHLKKIQRTLGSLNDFVADSKMAADAALNAPPQDRRARAFASGFIVGHEAEQTKPLMKAAAKELRVLRACALG</sequence>
<gene>
    <name evidence="3" type="ORF">HCN50_15025</name>
</gene>
<dbReference type="PANTHER" id="PTHR39569">
    <property type="entry name" value="INORGANIC TRIPHOSPHATASE"/>
    <property type="match status" value="1"/>
</dbReference>
<dbReference type="RefSeq" id="WP_171710422.1">
    <property type="nucleotide sequence ID" value="NZ_JAAVLW010000004.1"/>
</dbReference>
<dbReference type="InterPro" id="IPR039013">
    <property type="entry name" value="YgiF"/>
</dbReference>
<dbReference type="SMART" id="SM01118">
    <property type="entry name" value="CYTH"/>
    <property type="match status" value="1"/>
</dbReference>
<dbReference type="Gene3D" id="2.40.320.10">
    <property type="entry name" value="Hypothetical Protein Pfu-838710-001"/>
    <property type="match status" value="1"/>
</dbReference>
<dbReference type="PROSITE" id="PS51707">
    <property type="entry name" value="CYTH"/>
    <property type="match status" value="1"/>
</dbReference>
<dbReference type="AlphaFoldDB" id="A0A7Y4H4N9"/>
<dbReference type="SUPFAM" id="SSF55154">
    <property type="entry name" value="CYTH-like phosphatases"/>
    <property type="match status" value="1"/>
</dbReference>
<dbReference type="PANTHER" id="PTHR39569:SF1">
    <property type="entry name" value="INORGANIC TRIPHOSPHATASE"/>
    <property type="match status" value="1"/>
</dbReference>
<dbReference type="Proteomes" id="UP000528734">
    <property type="component" value="Unassembled WGS sequence"/>
</dbReference>
<proteinExistence type="predicted"/>
<dbReference type="Gene3D" id="1.40.20.10">
    <property type="entry name" value="CHAD domain"/>
    <property type="match status" value="1"/>
</dbReference>
<comment type="caution">
    <text evidence="3">The sequence shown here is derived from an EMBL/GenBank/DDBJ whole genome shotgun (WGS) entry which is preliminary data.</text>
</comment>
<name>A0A7Y4H4N9_9BRAD</name>
<evidence type="ECO:0000313" key="4">
    <source>
        <dbReference type="Proteomes" id="UP000528734"/>
    </source>
</evidence>
<dbReference type="SMART" id="SM00880">
    <property type="entry name" value="CHAD"/>
    <property type="match status" value="1"/>
</dbReference>
<dbReference type="GO" id="GO:0050355">
    <property type="term" value="F:inorganic triphosphate phosphatase activity"/>
    <property type="evidence" value="ECO:0007669"/>
    <property type="project" value="InterPro"/>
</dbReference>
<feature type="domain" description="CYTH" evidence="1">
    <location>
        <begin position="2"/>
        <end position="199"/>
    </location>
</feature>
<dbReference type="InterPro" id="IPR007899">
    <property type="entry name" value="CHAD_dom"/>
</dbReference>
<feature type="domain" description="CHAD" evidence="2">
    <location>
        <begin position="214"/>
        <end position="498"/>
    </location>
</feature>
<dbReference type="InterPro" id="IPR033469">
    <property type="entry name" value="CYTH-like_dom_sf"/>
</dbReference>
<dbReference type="Pfam" id="PF01928">
    <property type="entry name" value="CYTH"/>
    <property type="match status" value="1"/>
</dbReference>
<reference evidence="3 4" key="1">
    <citation type="submission" date="2020-03" db="EMBL/GenBank/DDBJ databases">
        <title>Bradyrhizobium diversity isolated from nodules of Muelleranthus trifoliolatus.</title>
        <authorList>
            <person name="Klepa M."/>
            <person name="Helene L."/>
            <person name="Hungria M."/>
        </authorList>
    </citation>
    <scope>NUCLEOTIDE SEQUENCE [LARGE SCALE GENOMIC DNA]</scope>
    <source>
        <strain evidence="3 4">WSM 1744</strain>
    </source>
</reference>
<dbReference type="InterPro" id="IPR038186">
    <property type="entry name" value="CHAD_dom_sf"/>
</dbReference>
<organism evidence="3 4">
    <name type="scientific">Bradyrhizobium archetypum</name>
    <dbReference type="NCBI Taxonomy" id="2721160"/>
    <lineage>
        <taxon>Bacteria</taxon>
        <taxon>Pseudomonadati</taxon>
        <taxon>Pseudomonadota</taxon>
        <taxon>Alphaproteobacteria</taxon>
        <taxon>Hyphomicrobiales</taxon>
        <taxon>Nitrobacteraceae</taxon>
        <taxon>Bradyrhizobium</taxon>
    </lineage>
</organism>
<dbReference type="CDD" id="cd07756">
    <property type="entry name" value="CYTH-like_Pase_CHAD"/>
    <property type="match status" value="1"/>
</dbReference>
<accession>A0A7Y4H4N9</accession>
<evidence type="ECO:0000259" key="2">
    <source>
        <dbReference type="PROSITE" id="PS51708"/>
    </source>
</evidence>
<dbReference type="PROSITE" id="PS51708">
    <property type="entry name" value="CHAD"/>
    <property type="match status" value="1"/>
</dbReference>
<keyword evidence="4" id="KW-1185">Reference proteome</keyword>